<keyword evidence="2" id="KW-1185">Reference proteome</keyword>
<accession>A0A327Q6K7</accession>
<evidence type="ECO:0000313" key="1">
    <source>
        <dbReference type="EMBL" id="RAI97486.1"/>
    </source>
</evidence>
<organism evidence="1 2">
    <name type="scientific">Chitinophaga skermanii</name>
    <dbReference type="NCBI Taxonomy" id="331697"/>
    <lineage>
        <taxon>Bacteria</taxon>
        <taxon>Pseudomonadati</taxon>
        <taxon>Bacteroidota</taxon>
        <taxon>Chitinophagia</taxon>
        <taxon>Chitinophagales</taxon>
        <taxon>Chitinophagaceae</taxon>
        <taxon>Chitinophaga</taxon>
    </lineage>
</organism>
<gene>
    <name evidence="1" type="ORF">LX64_05157</name>
</gene>
<dbReference type="EMBL" id="QLLL01000016">
    <property type="protein sequence ID" value="RAI97486.1"/>
    <property type="molecule type" value="Genomic_DNA"/>
</dbReference>
<dbReference type="AlphaFoldDB" id="A0A327Q6K7"/>
<name>A0A327Q6K7_9BACT</name>
<protein>
    <submittedName>
        <fullName evidence="1">Uncharacterized protein</fullName>
    </submittedName>
</protein>
<reference evidence="1 2" key="1">
    <citation type="submission" date="2018-06" db="EMBL/GenBank/DDBJ databases">
        <title>Genomic Encyclopedia of Archaeal and Bacterial Type Strains, Phase II (KMG-II): from individual species to whole genera.</title>
        <authorList>
            <person name="Goeker M."/>
        </authorList>
    </citation>
    <scope>NUCLEOTIDE SEQUENCE [LARGE SCALE GENOMIC DNA]</scope>
    <source>
        <strain evidence="1 2">DSM 23857</strain>
    </source>
</reference>
<evidence type="ECO:0000313" key="2">
    <source>
        <dbReference type="Proteomes" id="UP000249547"/>
    </source>
</evidence>
<sequence>MKLLLLFFSLLAACNTSPRTFSKMKYHNLFGMQIAERVDTCRWKNVCCNNTANIRMPIEYIGSRRDFILINKRYVQHISRTHYESDGRINDRSLEIKVDTICNTSIDWVYVNKMTEVVDAVEACAANFVYI</sequence>
<dbReference type="Proteomes" id="UP000249547">
    <property type="component" value="Unassembled WGS sequence"/>
</dbReference>
<comment type="caution">
    <text evidence="1">The sequence shown here is derived from an EMBL/GenBank/DDBJ whole genome shotgun (WGS) entry which is preliminary data.</text>
</comment>
<proteinExistence type="predicted"/>